<proteinExistence type="predicted"/>
<name>A0ABS5ZJH5_9GAMM</name>
<comment type="caution">
    <text evidence="1">The sequence shown here is derived from an EMBL/GenBank/DDBJ whole genome shotgun (WGS) entry which is preliminary data.</text>
</comment>
<accession>A0ABS5ZJH5</accession>
<evidence type="ECO:0000313" key="2">
    <source>
        <dbReference type="Proteomes" id="UP000690515"/>
    </source>
</evidence>
<dbReference type="EMBL" id="JAGSOY010000188">
    <property type="protein sequence ID" value="MBU2714232.1"/>
    <property type="molecule type" value="Genomic_DNA"/>
</dbReference>
<protein>
    <submittedName>
        <fullName evidence="1">Uncharacterized protein</fullName>
    </submittedName>
</protein>
<sequence>MFSPSSLAKMAMKSFVEKLMDYKSKSCAIHSYSPLKPLSVNSMRGEKKGIIWYTQGSGKIVLTYVFWPTWVSPQRYQDRANVTLLIVDEDKAKKNPDSKAISSKPLHERQHILNICYAVRG</sequence>
<keyword evidence="2" id="KW-1185">Reference proteome</keyword>
<organism evidence="1 2">
    <name type="scientific">Zooshikella harenae</name>
    <dbReference type="NCBI Taxonomy" id="2827238"/>
    <lineage>
        <taxon>Bacteria</taxon>
        <taxon>Pseudomonadati</taxon>
        <taxon>Pseudomonadota</taxon>
        <taxon>Gammaproteobacteria</taxon>
        <taxon>Oceanospirillales</taxon>
        <taxon>Zooshikellaceae</taxon>
        <taxon>Zooshikella</taxon>
    </lineage>
</organism>
<dbReference type="RefSeq" id="WP_215822497.1">
    <property type="nucleotide sequence ID" value="NZ_JAGSOY010000188.1"/>
</dbReference>
<dbReference type="Proteomes" id="UP000690515">
    <property type="component" value="Unassembled WGS sequence"/>
</dbReference>
<gene>
    <name evidence="1" type="ORF">KCG35_24600</name>
</gene>
<reference evidence="1 2" key="1">
    <citation type="submission" date="2021-04" db="EMBL/GenBank/DDBJ databases">
        <authorList>
            <person name="Pira H."/>
            <person name="Risdian C."/>
            <person name="Wink J."/>
        </authorList>
    </citation>
    <scope>NUCLEOTIDE SEQUENCE [LARGE SCALE GENOMIC DNA]</scope>
    <source>
        <strain evidence="1 2">WH53</strain>
    </source>
</reference>
<evidence type="ECO:0000313" key="1">
    <source>
        <dbReference type="EMBL" id="MBU2714232.1"/>
    </source>
</evidence>